<sequence length="374" mass="42201">MKLIFITRKIDRGDALTGFVFTWLAALAKNLDRLYVICQEKGDTSGLPANVEIRSFGKERGFGRLRQGYELFRLSYRFAGQAAGFFVHMHPIYAIIAWLPAKLRGRKVILWYTHKSVDFKLRLAHTLVDRVLTASPESFRLLSRKVKVVGHGIDLRKFAPLPNPLHQGEGRYNKRVSSPPRGGGEVGRRKFRIISIGRISPVKDYESLLKAVEILVNHKGVKDMTVEVYGRVGLPEHQGYLDSLIEFVHNADLEDCVKFQGELSYEFVDEILHEADLFINMSGTGSIDKAVLEAAAAGLLVISANEAFAEPLAKISPLFVVQRDEPEKLAEKILAIKSLNTGQKQSLREQLMPWVRKEHALENLVKKIIAEFKE</sequence>
<dbReference type="Proteomes" id="UP000176547">
    <property type="component" value="Unassembled WGS sequence"/>
</dbReference>
<protein>
    <recommendedName>
        <fullName evidence="1">Glycosyl transferase family 1 domain-containing protein</fullName>
    </recommendedName>
</protein>
<dbReference type="SUPFAM" id="SSF53756">
    <property type="entry name" value="UDP-Glycosyltransferase/glycogen phosphorylase"/>
    <property type="match status" value="1"/>
</dbReference>
<reference evidence="2 3" key="1">
    <citation type="journal article" date="2016" name="Nat. Commun.">
        <title>Thousands of microbial genomes shed light on interconnected biogeochemical processes in an aquifer system.</title>
        <authorList>
            <person name="Anantharaman K."/>
            <person name="Brown C.T."/>
            <person name="Hug L.A."/>
            <person name="Sharon I."/>
            <person name="Castelle C.J."/>
            <person name="Probst A.J."/>
            <person name="Thomas B.C."/>
            <person name="Singh A."/>
            <person name="Wilkins M.J."/>
            <person name="Karaoz U."/>
            <person name="Brodie E.L."/>
            <person name="Williams K.H."/>
            <person name="Hubbard S.S."/>
            <person name="Banfield J.F."/>
        </authorList>
    </citation>
    <scope>NUCLEOTIDE SEQUENCE [LARGE SCALE GENOMIC DNA]</scope>
</reference>
<comment type="caution">
    <text evidence="2">The sequence shown here is derived from an EMBL/GenBank/DDBJ whole genome shotgun (WGS) entry which is preliminary data.</text>
</comment>
<evidence type="ECO:0000313" key="3">
    <source>
        <dbReference type="Proteomes" id="UP000176547"/>
    </source>
</evidence>
<dbReference type="AlphaFoldDB" id="A0A1F5NEM1"/>
<gene>
    <name evidence="2" type="ORF">A3K06_00965</name>
</gene>
<accession>A0A1F5NEM1</accession>
<dbReference type="CDD" id="cd03801">
    <property type="entry name" value="GT4_PimA-like"/>
    <property type="match status" value="1"/>
</dbReference>
<dbReference type="Pfam" id="PF00534">
    <property type="entry name" value="Glycos_transf_1"/>
    <property type="match status" value="1"/>
</dbReference>
<name>A0A1F5NEM1_9BACT</name>
<dbReference type="Gene3D" id="3.40.50.2000">
    <property type="entry name" value="Glycogen Phosphorylase B"/>
    <property type="match status" value="1"/>
</dbReference>
<organism evidence="2 3">
    <name type="scientific">Candidatus Doudnabacteria bacterium RIFCSPHIGHO2_01_52_17</name>
    <dbReference type="NCBI Taxonomy" id="1817820"/>
    <lineage>
        <taxon>Bacteria</taxon>
        <taxon>Candidatus Doudnaibacteriota</taxon>
    </lineage>
</organism>
<feature type="domain" description="Glycosyl transferase family 1" evidence="1">
    <location>
        <begin position="190"/>
        <end position="340"/>
    </location>
</feature>
<dbReference type="PANTHER" id="PTHR12526">
    <property type="entry name" value="GLYCOSYLTRANSFERASE"/>
    <property type="match status" value="1"/>
</dbReference>
<dbReference type="PANTHER" id="PTHR12526:SF630">
    <property type="entry name" value="GLYCOSYLTRANSFERASE"/>
    <property type="match status" value="1"/>
</dbReference>
<evidence type="ECO:0000259" key="1">
    <source>
        <dbReference type="Pfam" id="PF00534"/>
    </source>
</evidence>
<dbReference type="InterPro" id="IPR001296">
    <property type="entry name" value="Glyco_trans_1"/>
</dbReference>
<dbReference type="EMBL" id="MFEG01000016">
    <property type="protein sequence ID" value="OGE76131.1"/>
    <property type="molecule type" value="Genomic_DNA"/>
</dbReference>
<dbReference type="GO" id="GO:0016757">
    <property type="term" value="F:glycosyltransferase activity"/>
    <property type="evidence" value="ECO:0007669"/>
    <property type="project" value="InterPro"/>
</dbReference>
<evidence type="ECO:0000313" key="2">
    <source>
        <dbReference type="EMBL" id="OGE76131.1"/>
    </source>
</evidence>
<proteinExistence type="predicted"/>